<organism evidence="15 16">
    <name type="scientific">Diaporthe vaccinii</name>
    <dbReference type="NCBI Taxonomy" id="105482"/>
    <lineage>
        <taxon>Eukaryota</taxon>
        <taxon>Fungi</taxon>
        <taxon>Dikarya</taxon>
        <taxon>Ascomycota</taxon>
        <taxon>Pezizomycotina</taxon>
        <taxon>Sordariomycetes</taxon>
        <taxon>Sordariomycetidae</taxon>
        <taxon>Diaporthales</taxon>
        <taxon>Diaporthaceae</taxon>
        <taxon>Diaporthe</taxon>
        <taxon>Diaporthe eres species complex</taxon>
    </lineage>
</organism>
<dbReference type="Proteomes" id="UP001600888">
    <property type="component" value="Unassembled WGS sequence"/>
</dbReference>
<evidence type="ECO:0000256" key="2">
    <source>
        <dbReference type="ARBA" id="ARBA00008834"/>
    </source>
</evidence>
<feature type="chain" id="PRO_5045641268" evidence="14">
    <location>
        <begin position="42"/>
        <end position="525"/>
    </location>
</feature>
<keyword evidence="5" id="KW-0677">Repeat</keyword>
<dbReference type="EMBL" id="JBAWTH010000023">
    <property type="protein sequence ID" value="KAL2286608.1"/>
    <property type="molecule type" value="Genomic_DNA"/>
</dbReference>
<feature type="signal peptide" evidence="14">
    <location>
        <begin position="1"/>
        <end position="41"/>
    </location>
</feature>
<comment type="subcellular location">
    <subcellularLocation>
        <location evidence="1">Secreted</location>
    </subcellularLocation>
</comment>
<dbReference type="Gene3D" id="2.160.20.10">
    <property type="entry name" value="Single-stranded right-handed beta-helix, Pectin lyase-like"/>
    <property type="match status" value="1"/>
</dbReference>
<proteinExistence type="inferred from homology"/>
<dbReference type="Pfam" id="PF00295">
    <property type="entry name" value="Glyco_hydro_28"/>
    <property type="match status" value="1"/>
</dbReference>
<evidence type="ECO:0000256" key="7">
    <source>
        <dbReference type="ARBA" id="ARBA00023180"/>
    </source>
</evidence>
<keyword evidence="4 14" id="KW-0732">Signal</keyword>
<keyword evidence="16" id="KW-1185">Reference proteome</keyword>
<evidence type="ECO:0000256" key="10">
    <source>
        <dbReference type="ARBA" id="ARBA00023316"/>
    </source>
</evidence>
<keyword evidence="6 13" id="KW-0378">Hydrolase</keyword>
<keyword evidence="9 13" id="KW-0326">Glycosidase</keyword>
<keyword evidence="11" id="KW-0624">Polysaccharide degradation</keyword>
<evidence type="ECO:0000256" key="14">
    <source>
        <dbReference type="SAM" id="SignalP"/>
    </source>
</evidence>
<keyword evidence="10" id="KW-0961">Cell wall biogenesis/degradation</keyword>
<dbReference type="InterPro" id="IPR000743">
    <property type="entry name" value="Glyco_hydro_28"/>
</dbReference>
<gene>
    <name evidence="15" type="ORF">FJTKL_06609</name>
</gene>
<evidence type="ECO:0000256" key="9">
    <source>
        <dbReference type="ARBA" id="ARBA00023295"/>
    </source>
</evidence>
<evidence type="ECO:0000256" key="3">
    <source>
        <dbReference type="ARBA" id="ARBA00022525"/>
    </source>
</evidence>
<dbReference type="InterPro" id="IPR011050">
    <property type="entry name" value="Pectin_lyase_fold/virulence"/>
</dbReference>
<comment type="caution">
    <text evidence="15">The sequence shown here is derived from an EMBL/GenBank/DDBJ whole genome shotgun (WGS) entry which is preliminary data.</text>
</comment>
<comment type="similarity">
    <text evidence="2 13">Belongs to the glycosyl hydrolase 28 family.</text>
</comment>
<evidence type="ECO:0000256" key="6">
    <source>
        <dbReference type="ARBA" id="ARBA00022801"/>
    </source>
</evidence>
<name>A0ABR4EVY9_9PEZI</name>
<evidence type="ECO:0000256" key="13">
    <source>
        <dbReference type="RuleBase" id="RU361169"/>
    </source>
</evidence>
<evidence type="ECO:0000256" key="5">
    <source>
        <dbReference type="ARBA" id="ARBA00022737"/>
    </source>
</evidence>
<sequence>MQPCDTSLRHCKPRNRMTSAASSHNLAFLLLLLLFSKFAQSRMNVSASIRIHAVPEGVTASNDFTVQARIAGSDTWSSLPSYFVNGAEQNLTRNEFNEHPITVSSLDYNNGPLEVQAQYKAGAVHSALIRPISLGIEATIQGDVISSTLDRQVDLMLEINNDKWQALHLLTNEIDEDAPTKDSENVWYFGPGLNNGSAYAKVDGGNLSVPTDTTIYLDSGAFLNARILFNNISNSGIRGHGFLYDSPNGGAILIERSSNIFVEGVTALNASGFSLTTGEAKNVHITRYRSFSSAGNGDGLDFFCSQDILAENCFLRNSDDTLAVYGHRWDYYGETRNITLRDSVLLPNIAHPINIGTHGNPESPETLSGSHISNIDILDHDEGQMWYQGCITIDAGDANHVQDVLVEDIRVEKITKGQLVNLRVMQNGRWTTAPGSSIRDVTFRNLELDLEHSEIVNPSQILGYNSTRNIQNVTFENLKVGGELVYEGMAMPRWFLVSDYVPLFANEHALNISFKLTERNYSAQN</sequence>
<evidence type="ECO:0000256" key="11">
    <source>
        <dbReference type="ARBA" id="ARBA00023326"/>
    </source>
</evidence>
<reference evidence="15 16" key="1">
    <citation type="submission" date="2024-03" db="EMBL/GenBank/DDBJ databases">
        <title>A high-quality draft genome sequence of Diaporthe vaccinii, a causative agent of upright dieback and viscid rot disease in cranberry plants.</title>
        <authorList>
            <person name="Sarrasin M."/>
            <person name="Lang B.F."/>
            <person name="Burger G."/>
        </authorList>
    </citation>
    <scope>NUCLEOTIDE SEQUENCE [LARGE SCALE GENOMIC DNA]</scope>
    <source>
        <strain evidence="15 16">IS7</strain>
    </source>
</reference>
<evidence type="ECO:0000313" key="16">
    <source>
        <dbReference type="Proteomes" id="UP001600888"/>
    </source>
</evidence>
<dbReference type="PANTHER" id="PTHR31736">
    <property type="match status" value="1"/>
</dbReference>
<evidence type="ECO:0000256" key="12">
    <source>
        <dbReference type="ARBA" id="ARBA00037278"/>
    </source>
</evidence>
<evidence type="ECO:0000313" key="15">
    <source>
        <dbReference type="EMBL" id="KAL2286608.1"/>
    </source>
</evidence>
<evidence type="ECO:0000256" key="4">
    <source>
        <dbReference type="ARBA" id="ARBA00022729"/>
    </source>
</evidence>
<protein>
    <submittedName>
        <fullName evidence="15">Uncharacterized protein</fullName>
    </submittedName>
</protein>
<evidence type="ECO:0000256" key="8">
    <source>
        <dbReference type="ARBA" id="ARBA00023277"/>
    </source>
</evidence>
<keyword evidence="7" id="KW-0325">Glycoprotein</keyword>
<dbReference type="SUPFAM" id="SSF51126">
    <property type="entry name" value="Pectin lyase-like"/>
    <property type="match status" value="1"/>
</dbReference>
<evidence type="ECO:0000256" key="1">
    <source>
        <dbReference type="ARBA" id="ARBA00004613"/>
    </source>
</evidence>
<keyword evidence="3" id="KW-0964">Secreted</keyword>
<keyword evidence="8" id="KW-0119">Carbohydrate metabolism</keyword>
<dbReference type="InterPro" id="IPR012334">
    <property type="entry name" value="Pectin_lyas_fold"/>
</dbReference>
<comment type="function">
    <text evidence="12">Pectinolytic enzyme involved in the degradation of xylogalacturonan (xga), a galacturonan backbone heavily substituted with xylose, and which is one important component of the hairy regions of pectin. Activity requires a galacturonic acid backbone substituted with xylose.</text>
</comment>
<accession>A0ABR4EVY9</accession>
<dbReference type="PANTHER" id="PTHR31736:SF9">
    <property type="entry name" value="ENDO-XYLOGALACTURONAN HYDROLASE A-RELATED"/>
    <property type="match status" value="1"/>
</dbReference>